<dbReference type="RefSeq" id="WP_147687452.1">
    <property type="nucleotide sequence ID" value="NZ_VDUX01000007.1"/>
</dbReference>
<dbReference type="Gene3D" id="3.30.1340.30">
    <property type="match status" value="3"/>
</dbReference>
<dbReference type="SMART" id="SM00749">
    <property type="entry name" value="BON"/>
    <property type="match status" value="3"/>
</dbReference>
<dbReference type="AlphaFoldDB" id="A0A5C8NFE2"/>
<sequence length="224" mass="24029">MSVSTASKTDKDVQDRVEKELRWARQVDDAANIGVAVHDGVVTLTGEVKSFAQKVAAGKAALRTWGVTAIANDIEIIYPGHPKTDAEIAENARNVLRLNANIPDGAVKVEVRHGVATLTGAVDWNYVRLEAKRAVQNLVGVKGVANQITLTPRVSGLDTEKMIKAALMRNASVDANSIHVNVIGNKVVLHGTVGSYAEKKQAGYAAWSSPHVSEVDNQIVIRTH</sequence>
<accession>A0A5C8NFE2</accession>
<dbReference type="OrthoDB" id="870892at2"/>
<dbReference type="PANTHER" id="PTHR34606">
    <property type="entry name" value="BON DOMAIN-CONTAINING PROTEIN"/>
    <property type="match status" value="1"/>
</dbReference>
<keyword evidence="4" id="KW-1185">Reference proteome</keyword>
<dbReference type="InterPro" id="IPR014004">
    <property type="entry name" value="Transpt-assoc_nodulatn_dom_bac"/>
</dbReference>
<keyword evidence="1" id="KW-0732">Signal</keyword>
<dbReference type="PANTHER" id="PTHR34606:SF4">
    <property type="entry name" value="OUTER MEMBRANE LIPOPROTEIN DOLP"/>
    <property type="match status" value="1"/>
</dbReference>
<dbReference type="EMBL" id="VDUX01000007">
    <property type="protein sequence ID" value="TXL57519.1"/>
    <property type="molecule type" value="Genomic_DNA"/>
</dbReference>
<evidence type="ECO:0000256" key="1">
    <source>
        <dbReference type="ARBA" id="ARBA00022729"/>
    </source>
</evidence>
<dbReference type="InterPro" id="IPR007055">
    <property type="entry name" value="BON_dom"/>
</dbReference>
<feature type="domain" description="BON" evidence="2">
    <location>
        <begin position="9"/>
        <end position="78"/>
    </location>
</feature>
<reference evidence="3 4" key="1">
    <citation type="submission" date="2019-06" db="EMBL/GenBank/DDBJ databases">
        <title>Aeromicrobium sp. nov., isolated from a maize field.</title>
        <authorList>
            <person name="Lin S.-Y."/>
            <person name="Tsai C.-F."/>
            <person name="Young C.-C."/>
        </authorList>
    </citation>
    <scope>NUCLEOTIDE SEQUENCE [LARGE SCALE GENOMIC DNA]</scope>
    <source>
        <strain evidence="3 4">CC-CFT486</strain>
    </source>
</reference>
<evidence type="ECO:0000313" key="4">
    <source>
        <dbReference type="Proteomes" id="UP000321571"/>
    </source>
</evidence>
<feature type="domain" description="BON" evidence="2">
    <location>
        <begin position="155"/>
        <end position="223"/>
    </location>
</feature>
<comment type="caution">
    <text evidence="3">The sequence shown here is derived from an EMBL/GenBank/DDBJ whole genome shotgun (WGS) entry which is preliminary data.</text>
</comment>
<organism evidence="3 4">
    <name type="scientific">Aeromicrobium terrae</name>
    <dbReference type="NCBI Taxonomy" id="2498846"/>
    <lineage>
        <taxon>Bacteria</taxon>
        <taxon>Bacillati</taxon>
        <taxon>Actinomycetota</taxon>
        <taxon>Actinomycetes</taxon>
        <taxon>Propionibacteriales</taxon>
        <taxon>Nocardioidaceae</taxon>
        <taxon>Aeromicrobium</taxon>
    </lineage>
</organism>
<evidence type="ECO:0000259" key="2">
    <source>
        <dbReference type="PROSITE" id="PS50914"/>
    </source>
</evidence>
<feature type="domain" description="BON" evidence="2">
    <location>
        <begin position="84"/>
        <end position="152"/>
    </location>
</feature>
<evidence type="ECO:0000313" key="3">
    <source>
        <dbReference type="EMBL" id="TXL57519.1"/>
    </source>
</evidence>
<dbReference type="Proteomes" id="UP000321571">
    <property type="component" value="Unassembled WGS sequence"/>
</dbReference>
<gene>
    <name evidence="3" type="ORF">FHP06_14200</name>
</gene>
<proteinExistence type="predicted"/>
<name>A0A5C8NFE2_9ACTN</name>
<dbReference type="PROSITE" id="PS50914">
    <property type="entry name" value="BON"/>
    <property type="match status" value="3"/>
</dbReference>
<protein>
    <submittedName>
        <fullName evidence="3">BON domain-containing protein</fullName>
    </submittedName>
</protein>
<dbReference type="InterPro" id="IPR051686">
    <property type="entry name" value="Lipoprotein_DolP"/>
</dbReference>
<dbReference type="Pfam" id="PF04972">
    <property type="entry name" value="BON"/>
    <property type="match status" value="3"/>
</dbReference>